<gene>
    <name evidence="2" type="ORF">SAMN05421795_101373</name>
</gene>
<dbReference type="Proteomes" id="UP000186098">
    <property type="component" value="Unassembled WGS sequence"/>
</dbReference>
<protein>
    <recommendedName>
        <fullName evidence="4">DUF4365 domain-containing protein</fullName>
    </recommendedName>
</protein>
<evidence type="ECO:0000313" key="3">
    <source>
        <dbReference type="Proteomes" id="UP000186098"/>
    </source>
</evidence>
<organism evidence="2 3">
    <name type="scientific">Phaeovulum vinaykumarii</name>
    <dbReference type="NCBI Taxonomy" id="407234"/>
    <lineage>
        <taxon>Bacteria</taxon>
        <taxon>Pseudomonadati</taxon>
        <taxon>Pseudomonadota</taxon>
        <taxon>Alphaproteobacteria</taxon>
        <taxon>Rhodobacterales</taxon>
        <taxon>Paracoccaceae</taxon>
        <taxon>Phaeovulum</taxon>
    </lineage>
</organism>
<evidence type="ECO:0000313" key="2">
    <source>
        <dbReference type="EMBL" id="SIS53366.1"/>
    </source>
</evidence>
<keyword evidence="3" id="KW-1185">Reference proteome</keyword>
<name>A0A1N7JVU0_9RHOB</name>
<reference evidence="3" key="1">
    <citation type="submission" date="2017-01" db="EMBL/GenBank/DDBJ databases">
        <authorList>
            <person name="Varghese N."/>
            <person name="Submissions S."/>
        </authorList>
    </citation>
    <scope>NUCLEOTIDE SEQUENCE [LARGE SCALE GENOMIC DNA]</scope>
    <source>
        <strain evidence="3">DSM 18714</strain>
    </source>
</reference>
<evidence type="ECO:0008006" key="4">
    <source>
        <dbReference type="Google" id="ProtNLM"/>
    </source>
</evidence>
<dbReference type="AlphaFoldDB" id="A0A1N7JVU0"/>
<accession>A0A1N7JVU0</accession>
<dbReference type="EMBL" id="FTOM01000001">
    <property type="protein sequence ID" value="SIS53366.1"/>
    <property type="molecule type" value="Genomic_DNA"/>
</dbReference>
<feature type="region of interest" description="Disordered" evidence="1">
    <location>
        <begin position="1"/>
        <end position="26"/>
    </location>
</feature>
<evidence type="ECO:0000256" key="1">
    <source>
        <dbReference type="SAM" id="MobiDB-lite"/>
    </source>
</evidence>
<feature type="compositionally biased region" description="Polar residues" evidence="1">
    <location>
        <begin position="1"/>
        <end position="11"/>
    </location>
</feature>
<proteinExistence type="predicted"/>
<sequence>MSSTNDQTDGSTTTKKKNRPPKPQTALRGFLSKSLNQTTRERIFFNRLAFDLKIAAARVGYHMHLYEPDVDRDGFDIIVEDGETTRYLQLKAVLASADKNYWPISVDLFRPRPEVAKFYCKAPVEGGRGGGVILIEIDDENEDGNVTYSFTDFDFIAAIAQGYLVENKLLKNGKERLEPGYMEQAQRALNWVWSAKRSETVDLLRRQFLRLADANGLLEVIGLRSKGYFDVKFVRDGYGAYQIESGGTVGAPFELDERAASTFYHLRRLTALQQSADPVSKAFSRFHIPDVKLPPDIH</sequence>
<dbReference type="RefSeq" id="WP_076363210.1">
    <property type="nucleotide sequence ID" value="NZ_OBMN01000001.1"/>
</dbReference>